<feature type="non-terminal residue" evidence="8">
    <location>
        <position position="96"/>
    </location>
</feature>
<keyword evidence="4 6" id="KW-0472">Membrane</keyword>
<dbReference type="InterPro" id="IPR020846">
    <property type="entry name" value="MFS_dom"/>
</dbReference>
<dbReference type="PANTHER" id="PTHR23501">
    <property type="entry name" value="MAJOR FACILITATOR SUPERFAMILY"/>
    <property type="match status" value="1"/>
</dbReference>
<dbReference type="EMBL" id="KN828943">
    <property type="protein sequence ID" value="KIK74354.1"/>
    <property type="molecule type" value="Genomic_DNA"/>
</dbReference>
<dbReference type="SUPFAM" id="SSF103473">
    <property type="entry name" value="MFS general substrate transporter"/>
    <property type="match status" value="1"/>
</dbReference>
<dbReference type="HOGENOM" id="CLU_2365312_0_0_1"/>
<comment type="subcellular location">
    <subcellularLocation>
        <location evidence="1">Membrane</location>
        <topology evidence="1">Multi-pass membrane protein</topology>
    </subcellularLocation>
</comment>
<dbReference type="Proteomes" id="UP000054538">
    <property type="component" value="Unassembled WGS sequence"/>
</dbReference>
<sequence>MSITPKSEKPGQKAEPGASWKHKEEHVLPKNRLGIVLFGLMCAMFLAALDQTIVATALPTIVADVGGGNSYSWVGSAYMLAAGALGPLYGKLSNMF</sequence>
<keyword evidence="2 6" id="KW-0812">Transmembrane</keyword>
<dbReference type="Gene3D" id="1.20.1720.10">
    <property type="entry name" value="Multidrug resistance protein D"/>
    <property type="match status" value="1"/>
</dbReference>
<proteinExistence type="predicted"/>
<evidence type="ECO:0000256" key="2">
    <source>
        <dbReference type="ARBA" id="ARBA00022692"/>
    </source>
</evidence>
<evidence type="ECO:0000256" key="4">
    <source>
        <dbReference type="ARBA" id="ARBA00023136"/>
    </source>
</evidence>
<feature type="region of interest" description="Disordered" evidence="5">
    <location>
        <begin position="1"/>
        <end position="23"/>
    </location>
</feature>
<organism evidence="8 9">
    <name type="scientific">Paxillus rubicundulus Ve08.2h10</name>
    <dbReference type="NCBI Taxonomy" id="930991"/>
    <lineage>
        <taxon>Eukaryota</taxon>
        <taxon>Fungi</taxon>
        <taxon>Dikarya</taxon>
        <taxon>Basidiomycota</taxon>
        <taxon>Agaricomycotina</taxon>
        <taxon>Agaricomycetes</taxon>
        <taxon>Agaricomycetidae</taxon>
        <taxon>Boletales</taxon>
        <taxon>Paxilineae</taxon>
        <taxon>Paxillaceae</taxon>
        <taxon>Paxillus</taxon>
    </lineage>
</organism>
<keyword evidence="9" id="KW-1185">Reference proteome</keyword>
<accession>A0A0D0D328</accession>
<evidence type="ECO:0000313" key="9">
    <source>
        <dbReference type="Proteomes" id="UP000054538"/>
    </source>
</evidence>
<name>A0A0D0D328_9AGAM</name>
<feature type="compositionally biased region" description="Basic and acidic residues" evidence="5">
    <location>
        <begin position="1"/>
        <end position="12"/>
    </location>
</feature>
<dbReference type="OrthoDB" id="10021397at2759"/>
<dbReference type="GO" id="GO:0022857">
    <property type="term" value="F:transmembrane transporter activity"/>
    <property type="evidence" value="ECO:0007669"/>
    <property type="project" value="InterPro"/>
</dbReference>
<evidence type="ECO:0000259" key="7">
    <source>
        <dbReference type="PROSITE" id="PS50850"/>
    </source>
</evidence>
<evidence type="ECO:0000256" key="3">
    <source>
        <dbReference type="ARBA" id="ARBA00022989"/>
    </source>
</evidence>
<feature type="transmembrane region" description="Helical" evidence="6">
    <location>
        <begin position="70"/>
        <end position="90"/>
    </location>
</feature>
<evidence type="ECO:0000256" key="1">
    <source>
        <dbReference type="ARBA" id="ARBA00004141"/>
    </source>
</evidence>
<dbReference type="InParanoid" id="A0A0D0D328"/>
<evidence type="ECO:0000256" key="5">
    <source>
        <dbReference type="SAM" id="MobiDB-lite"/>
    </source>
</evidence>
<feature type="domain" description="Major facilitator superfamily (MFS) profile" evidence="7">
    <location>
        <begin position="36"/>
        <end position="96"/>
    </location>
</feature>
<dbReference type="InterPro" id="IPR036259">
    <property type="entry name" value="MFS_trans_sf"/>
</dbReference>
<gene>
    <name evidence="8" type="ORF">PAXRUDRAFT_19969</name>
</gene>
<protein>
    <recommendedName>
        <fullName evidence="7">Major facilitator superfamily (MFS) profile domain-containing protein</fullName>
    </recommendedName>
</protein>
<reference evidence="8 9" key="1">
    <citation type="submission" date="2014-04" db="EMBL/GenBank/DDBJ databases">
        <authorList>
            <consortium name="DOE Joint Genome Institute"/>
            <person name="Kuo A."/>
            <person name="Kohler A."/>
            <person name="Jargeat P."/>
            <person name="Nagy L.G."/>
            <person name="Floudas D."/>
            <person name="Copeland A."/>
            <person name="Barry K.W."/>
            <person name="Cichocki N."/>
            <person name="Veneault-Fourrey C."/>
            <person name="LaButti K."/>
            <person name="Lindquist E.A."/>
            <person name="Lipzen A."/>
            <person name="Lundell T."/>
            <person name="Morin E."/>
            <person name="Murat C."/>
            <person name="Sun H."/>
            <person name="Tunlid A."/>
            <person name="Henrissat B."/>
            <person name="Grigoriev I.V."/>
            <person name="Hibbett D.S."/>
            <person name="Martin F."/>
            <person name="Nordberg H.P."/>
            <person name="Cantor M.N."/>
            <person name="Hua S.X."/>
        </authorList>
    </citation>
    <scope>NUCLEOTIDE SEQUENCE [LARGE SCALE GENOMIC DNA]</scope>
    <source>
        <strain evidence="8 9">Ve08.2h10</strain>
    </source>
</reference>
<reference evidence="9" key="2">
    <citation type="submission" date="2015-01" db="EMBL/GenBank/DDBJ databases">
        <title>Evolutionary Origins and Diversification of the Mycorrhizal Mutualists.</title>
        <authorList>
            <consortium name="DOE Joint Genome Institute"/>
            <consortium name="Mycorrhizal Genomics Consortium"/>
            <person name="Kohler A."/>
            <person name="Kuo A."/>
            <person name="Nagy L.G."/>
            <person name="Floudas D."/>
            <person name="Copeland A."/>
            <person name="Barry K.W."/>
            <person name="Cichocki N."/>
            <person name="Veneault-Fourrey C."/>
            <person name="LaButti K."/>
            <person name="Lindquist E.A."/>
            <person name="Lipzen A."/>
            <person name="Lundell T."/>
            <person name="Morin E."/>
            <person name="Murat C."/>
            <person name="Riley R."/>
            <person name="Ohm R."/>
            <person name="Sun H."/>
            <person name="Tunlid A."/>
            <person name="Henrissat B."/>
            <person name="Grigoriev I.V."/>
            <person name="Hibbett D.S."/>
            <person name="Martin F."/>
        </authorList>
    </citation>
    <scope>NUCLEOTIDE SEQUENCE [LARGE SCALE GENOMIC DNA]</scope>
    <source>
        <strain evidence="9">Ve08.2h10</strain>
    </source>
</reference>
<evidence type="ECO:0000313" key="8">
    <source>
        <dbReference type="EMBL" id="KIK74354.1"/>
    </source>
</evidence>
<feature type="transmembrane region" description="Helical" evidence="6">
    <location>
        <begin position="33"/>
        <end position="58"/>
    </location>
</feature>
<evidence type="ECO:0000256" key="6">
    <source>
        <dbReference type="SAM" id="Phobius"/>
    </source>
</evidence>
<dbReference type="PANTHER" id="PTHR23501:SF102">
    <property type="entry name" value="DRUG TRANSPORTER, PUTATIVE (AFU_ORTHOLOGUE AFUA_3G08530)-RELATED"/>
    <property type="match status" value="1"/>
</dbReference>
<dbReference type="AlphaFoldDB" id="A0A0D0D328"/>
<keyword evidence="3 6" id="KW-1133">Transmembrane helix</keyword>
<dbReference type="STRING" id="930991.A0A0D0D328"/>
<dbReference type="PROSITE" id="PS50850">
    <property type="entry name" value="MFS"/>
    <property type="match status" value="1"/>
</dbReference>
<dbReference type="GO" id="GO:0005886">
    <property type="term" value="C:plasma membrane"/>
    <property type="evidence" value="ECO:0007669"/>
    <property type="project" value="TreeGrafter"/>
</dbReference>